<evidence type="ECO:0000256" key="7">
    <source>
        <dbReference type="SAM" id="Phobius"/>
    </source>
</evidence>
<organism evidence="9 11">
    <name type="scientific">Mucilaginibacter lappiensis</name>
    <dbReference type="NCBI Taxonomy" id="354630"/>
    <lineage>
        <taxon>Bacteria</taxon>
        <taxon>Pseudomonadati</taxon>
        <taxon>Bacteroidota</taxon>
        <taxon>Sphingobacteriia</taxon>
        <taxon>Sphingobacteriales</taxon>
        <taxon>Sphingobacteriaceae</taxon>
        <taxon>Mucilaginibacter</taxon>
    </lineage>
</organism>
<protein>
    <submittedName>
        <fullName evidence="8 9">Oxidoreductase</fullName>
    </submittedName>
</protein>
<comment type="similarity">
    <text evidence="2">Belongs to the DoxX family.</text>
</comment>
<keyword evidence="6 7" id="KW-0472">Membrane</keyword>
<dbReference type="InterPro" id="IPR051907">
    <property type="entry name" value="DoxX-like_oxidoreductase"/>
</dbReference>
<evidence type="ECO:0000313" key="10">
    <source>
        <dbReference type="Proteomes" id="UP000541583"/>
    </source>
</evidence>
<sequence>MAILSNLSNYKNFGLLVIRVGLGITFITYGYPMLMGGVSGWKDLGHSTRYIGIHFWPVIWGFLAAATEAFGGFLLLIGFAFRPVCILMVLTLIVAASTHLGKGEGFDGALHAIEDALIFAGLLFVGPGKYSVDKK</sequence>
<proteinExistence type="inferred from homology"/>
<keyword evidence="3" id="KW-1003">Cell membrane</keyword>
<comment type="subcellular location">
    <subcellularLocation>
        <location evidence="1">Cell membrane</location>
        <topology evidence="1">Multi-pass membrane protein</topology>
    </subcellularLocation>
</comment>
<evidence type="ECO:0000256" key="6">
    <source>
        <dbReference type="ARBA" id="ARBA00023136"/>
    </source>
</evidence>
<feature type="transmembrane region" description="Helical" evidence="7">
    <location>
        <begin position="51"/>
        <end position="77"/>
    </location>
</feature>
<evidence type="ECO:0000256" key="2">
    <source>
        <dbReference type="ARBA" id="ARBA00006679"/>
    </source>
</evidence>
<dbReference type="RefSeq" id="WP_076376568.1">
    <property type="nucleotide sequence ID" value="NZ_FTMG01000014.1"/>
</dbReference>
<dbReference type="STRING" id="354630.SAMN05421821_11489"/>
<dbReference type="InterPro" id="IPR032808">
    <property type="entry name" value="DoxX"/>
</dbReference>
<dbReference type="AlphaFoldDB" id="A0A1N7EIV2"/>
<evidence type="ECO:0000256" key="1">
    <source>
        <dbReference type="ARBA" id="ARBA00004651"/>
    </source>
</evidence>
<evidence type="ECO:0000313" key="11">
    <source>
        <dbReference type="Proteomes" id="UP000548326"/>
    </source>
</evidence>
<comment type="caution">
    <text evidence="9">The sequence shown here is derived from an EMBL/GenBank/DDBJ whole genome shotgun (WGS) entry which is preliminary data.</text>
</comment>
<accession>A0A1N7EIV2</accession>
<dbReference type="PANTHER" id="PTHR33452:SF1">
    <property type="entry name" value="INNER MEMBRANE PROTEIN YPHA-RELATED"/>
    <property type="match status" value="1"/>
</dbReference>
<feature type="transmembrane region" description="Helical" evidence="7">
    <location>
        <begin position="108"/>
        <end position="126"/>
    </location>
</feature>
<dbReference type="OrthoDB" id="9813193at2"/>
<name>A0A1N7EIV2_9SPHI</name>
<dbReference type="PANTHER" id="PTHR33452">
    <property type="entry name" value="OXIDOREDUCTASE CATD-RELATED"/>
    <property type="match status" value="1"/>
</dbReference>
<dbReference type="Pfam" id="PF07681">
    <property type="entry name" value="DoxX"/>
    <property type="match status" value="1"/>
</dbReference>
<keyword evidence="10" id="KW-1185">Reference proteome</keyword>
<keyword evidence="4 7" id="KW-0812">Transmembrane</keyword>
<dbReference type="EMBL" id="JACHCA010000009">
    <property type="protein sequence ID" value="MBB6129272.1"/>
    <property type="molecule type" value="Genomic_DNA"/>
</dbReference>
<gene>
    <name evidence="9" type="ORF">HDF22_003398</name>
    <name evidence="8" type="ORF">HDF23_004578</name>
</gene>
<keyword evidence="5 7" id="KW-1133">Transmembrane helix</keyword>
<dbReference type="GO" id="GO:0005886">
    <property type="term" value="C:plasma membrane"/>
    <property type="evidence" value="ECO:0007669"/>
    <property type="project" value="UniProtKB-SubCell"/>
</dbReference>
<evidence type="ECO:0000313" key="9">
    <source>
        <dbReference type="EMBL" id="MBB6129272.1"/>
    </source>
</evidence>
<feature type="transmembrane region" description="Helical" evidence="7">
    <location>
        <begin position="12"/>
        <end position="31"/>
    </location>
</feature>
<feature type="transmembrane region" description="Helical" evidence="7">
    <location>
        <begin position="84"/>
        <end position="102"/>
    </location>
</feature>
<evidence type="ECO:0000256" key="3">
    <source>
        <dbReference type="ARBA" id="ARBA00022475"/>
    </source>
</evidence>
<dbReference type="EMBL" id="JACHCB010000014">
    <property type="protein sequence ID" value="MBB6111806.1"/>
    <property type="molecule type" value="Genomic_DNA"/>
</dbReference>
<evidence type="ECO:0000313" key="8">
    <source>
        <dbReference type="EMBL" id="MBB6111806.1"/>
    </source>
</evidence>
<evidence type="ECO:0000256" key="5">
    <source>
        <dbReference type="ARBA" id="ARBA00022989"/>
    </source>
</evidence>
<reference evidence="10 11" key="1">
    <citation type="submission" date="2020-08" db="EMBL/GenBank/DDBJ databases">
        <title>Genomic Encyclopedia of Type Strains, Phase IV (KMG-V): Genome sequencing to study the core and pangenomes of soil and plant-associated prokaryotes.</title>
        <authorList>
            <person name="Whitman W."/>
        </authorList>
    </citation>
    <scope>NUCLEOTIDE SEQUENCE [LARGE SCALE GENOMIC DNA]</scope>
    <source>
        <strain evidence="8 10">ANJLi2</strain>
        <strain evidence="9 11">MP601</strain>
    </source>
</reference>
<evidence type="ECO:0000256" key="4">
    <source>
        <dbReference type="ARBA" id="ARBA00022692"/>
    </source>
</evidence>
<dbReference type="Proteomes" id="UP000541583">
    <property type="component" value="Unassembled WGS sequence"/>
</dbReference>
<dbReference type="Proteomes" id="UP000548326">
    <property type="component" value="Unassembled WGS sequence"/>
</dbReference>